<organism evidence="1 2">
    <name type="scientific">Desulfonatronospira thiodismutans ASO3-1</name>
    <dbReference type="NCBI Taxonomy" id="555779"/>
    <lineage>
        <taxon>Bacteria</taxon>
        <taxon>Pseudomonadati</taxon>
        <taxon>Thermodesulfobacteriota</taxon>
        <taxon>Desulfovibrionia</taxon>
        <taxon>Desulfovibrionales</taxon>
        <taxon>Desulfonatronovibrionaceae</taxon>
        <taxon>Desulfonatronospira</taxon>
    </lineage>
</organism>
<dbReference type="eggNOG" id="ENOG5034AME">
    <property type="taxonomic scope" value="Bacteria"/>
</dbReference>
<dbReference type="AlphaFoldDB" id="D6ST30"/>
<accession>D6ST30</accession>
<dbReference type="EMBL" id="ACJN02000003">
    <property type="protein sequence ID" value="EFI33846.1"/>
    <property type="molecule type" value="Genomic_DNA"/>
</dbReference>
<evidence type="ECO:0000313" key="1">
    <source>
        <dbReference type="EMBL" id="EFI33846.1"/>
    </source>
</evidence>
<dbReference type="OrthoDB" id="5471510at2"/>
<dbReference type="Proteomes" id="UP000005496">
    <property type="component" value="Unassembled WGS sequence"/>
</dbReference>
<comment type="caution">
    <text evidence="1">The sequence shown here is derived from an EMBL/GenBank/DDBJ whole genome shotgun (WGS) entry which is preliminary data.</text>
</comment>
<evidence type="ECO:0000313" key="2">
    <source>
        <dbReference type="Proteomes" id="UP000005496"/>
    </source>
</evidence>
<sequence length="159" mass="18179">MDMDKDLASAMVSQRCNCYDSALESAKKVVAKENLPPDQIEATRNIVKSLGAWYFRQHCMEKIMECYDLLQRLPRVDSEKTSDKSDSLRGHEGSSRQICTALSPDVQEIFEALGQLEENRNKDEAELLREAVNLLILKYSMEESIRDKVLSKAEKLFSE</sequence>
<dbReference type="RefSeq" id="WP_008871195.1">
    <property type="nucleotide sequence ID" value="NZ_ACJN02000003.1"/>
</dbReference>
<name>D6ST30_9BACT</name>
<keyword evidence="2" id="KW-1185">Reference proteome</keyword>
<protein>
    <submittedName>
        <fullName evidence="1">Uncharacterized protein</fullName>
    </submittedName>
</protein>
<reference evidence="1" key="1">
    <citation type="submission" date="2010-05" db="EMBL/GenBank/DDBJ databases">
        <title>The draft genome of Desulfonatronospira thiodismutans ASO3-1.</title>
        <authorList>
            <consortium name="US DOE Joint Genome Institute (JGI-PGF)"/>
            <person name="Lucas S."/>
            <person name="Copeland A."/>
            <person name="Lapidus A."/>
            <person name="Cheng J.-F."/>
            <person name="Bruce D."/>
            <person name="Goodwin L."/>
            <person name="Pitluck S."/>
            <person name="Chertkov O."/>
            <person name="Brettin T."/>
            <person name="Detter J.C."/>
            <person name="Han C."/>
            <person name="Land M.L."/>
            <person name="Hauser L."/>
            <person name="Kyrpides N."/>
            <person name="Mikhailova N."/>
            <person name="Muyzer G."/>
            <person name="Woyke T."/>
        </authorList>
    </citation>
    <scope>NUCLEOTIDE SEQUENCE [LARGE SCALE GENOMIC DNA]</scope>
    <source>
        <strain evidence="1">ASO3-1</strain>
    </source>
</reference>
<proteinExistence type="predicted"/>
<gene>
    <name evidence="1" type="ORF">Dthio_PD1185</name>
</gene>